<dbReference type="SUPFAM" id="SSF82657">
    <property type="entry name" value="BolA-like"/>
    <property type="match status" value="1"/>
</dbReference>
<dbReference type="PIRSF" id="PIRSF003113">
    <property type="entry name" value="BolA"/>
    <property type="match status" value="1"/>
</dbReference>
<evidence type="ECO:0000313" key="2">
    <source>
        <dbReference type="EMBL" id="RKE95750.1"/>
    </source>
</evidence>
<protein>
    <submittedName>
        <fullName evidence="2">BolA protein family transcriptional regulator</fullName>
    </submittedName>
</protein>
<comment type="similarity">
    <text evidence="1">Belongs to the BolA/IbaG family.</text>
</comment>
<dbReference type="PANTHER" id="PTHR46230">
    <property type="match status" value="1"/>
</dbReference>
<dbReference type="STRING" id="1443111.Z949_2246"/>
<dbReference type="PANTHER" id="PTHR46230:SF7">
    <property type="entry name" value="BOLA-LIKE PROTEIN 1"/>
    <property type="match status" value="1"/>
</dbReference>
<gene>
    <name evidence="2" type="ORF">C8N30_0287</name>
</gene>
<dbReference type="OrthoDB" id="9811118at2"/>
<keyword evidence="3" id="KW-1185">Reference proteome</keyword>
<organism evidence="2 3">
    <name type="scientific">Sulfitobacter guttiformis</name>
    <dbReference type="NCBI Taxonomy" id="74349"/>
    <lineage>
        <taxon>Bacteria</taxon>
        <taxon>Pseudomonadati</taxon>
        <taxon>Pseudomonadota</taxon>
        <taxon>Alphaproteobacteria</taxon>
        <taxon>Rhodobacterales</taxon>
        <taxon>Roseobacteraceae</taxon>
        <taxon>Sulfitobacter</taxon>
    </lineage>
</organism>
<accession>A0A420DNG7</accession>
<dbReference type="Pfam" id="PF01722">
    <property type="entry name" value="BolA"/>
    <property type="match status" value="1"/>
</dbReference>
<name>A0A420DNG7_9RHOB</name>
<comment type="caution">
    <text evidence="2">The sequence shown here is derived from an EMBL/GenBank/DDBJ whole genome shotgun (WGS) entry which is preliminary data.</text>
</comment>
<sequence>MPVKDEIEAALRTAFTVERLEVEDVSEAHRGHAGHREGGETHFDVAITAPEFAGLSRVAKHRAVHSALGAGLIGRIHALSLDIAP</sequence>
<dbReference type="GO" id="GO:0016226">
    <property type="term" value="P:iron-sulfur cluster assembly"/>
    <property type="evidence" value="ECO:0007669"/>
    <property type="project" value="TreeGrafter"/>
</dbReference>
<dbReference type="AlphaFoldDB" id="A0A420DNG7"/>
<dbReference type="EMBL" id="RAQK01000001">
    <property type="protein sequence ID" value="RKE95750.1"/>
    <property type="molecule type" value="Genomic_DNA"/>
</dbReference>
<evidence type="ECO:0000313" key="3">
    <source>
        <dbReference type="Proteomes" id="UP000284407"/>
    </source>
</evidence>
<dbReference type="InterPro" id="IPR002634">
    <property type="entry name" value="BolA"/>
</dbReference>
<dbReference type="Proteomes" id="UP000284407">
    <property type="component" value="Unassembled WGS sequence"/>
</dbReference>
<dbReference type="RefSeq" id="WP_025062706.1">
    <property type="nucleotide sequence ID" value="NZ_RAQK01000001.1"/>
</dbReference>
<proteinExistence type="inferred from homology"/>
<dbReference type="InterPro" id="IPR036065">
    <property type="entry name" value="BolA-like_sf"/>
</dbReference>
<evidence type="ECO:0000256" key="1">
    <source>
        <dbReference type="RuleBase" id="RU003860"/>
    </source>
</evidence>
<dbReference type="Gene3D" id="3.30.300.90">
    <property type="entry name" value="BolA-like"/>
    <property type="match status" value="1"/>
</dbReference>
<reference evidence="2 3" key="1">
    <citation type="submission" date="2018-09" db="EMBL/GenBank/DDBJ databases">
        <title>Genomic Encyclopedia of Archaeal and Bacterial Type Strains, Phase II (KMG-II): from individual species to whole genera.</title>
        <authorList>
            <person name="Goeker M."/>
        </authorList>
    </citation>
    <scope>NUCLEOTIDE SEQUENCE [LARGE SCALE GENOMIC DNA]</scope>
    <source>
        <strain evidence="2 3">DSM 11458</strain>
    </source>
</reference>